<reference evidence="12" key="2">
    <citation type="submission" date="2020-06" db="EMBL/GenBank/DDBJ databases">
        <title>Helianthus annuus Genome sequencing and assembly Release 2.</title>
        <authorList>
            <person name="Gouzy J."/>
            <person name="Langlade N."/>
            <person name="Munos S."/>
        </authorList>
    </citation>
    <scope>NUCLEOTIDE SEQUENCE</scope>
    <source>
        <tissue evidence="12">Leaves</tissue>
    </source>
</reference>
<keyword evidence="8" id="KW-0833">Ubl conjugation pathway</keyword>
<dbReference type="AlphaFoldDB" id="A0A9K3H8X6"/>
<dbReference type="PROSITE" id="PS51873">
    <property type="entry name" value="TRIAD"/>
    <property type="match status" value="1"/>
</dbReference>
<comment type="caution">
    <text evidence="12">The sequence shown here is derived from an EMBL/GenBank/DDBJ whole genome shotgun (WGS) entry which is preliminary data.</text>
</comment>
<feature type="transmembrane region" description="Helical" evidence="10">
    <location>
        <begin position="78"/>
        <end position="97"/>
    </location>
</feature>
<keyword evidence="4" id="KW-0808">Transferase</keyword>
<evidence type="ECO:0000313" key="13">
    <source>
        <dbReference type="Proteomes" id="UP000215914"/>
    </source>
</evidence>
<comment type="cofactor">
    <cofactor evidence="2">
        <name>Zn(2+)</name>
        <dbReference type="ChEBI" id="CHEBI:29105"/>
    </cofactor>
</comment>
<evidence type="ECO:0000256" key="4">
    <source>
        <dbReference type="ARBA" id="ARBA00022679"/>
    </source>
</evidence>
<keyword evidence="5" id="KW-0479">Metal-binding</keyword>
<evidence type="ECO:0000256" key="1">
    <source>
        <dbReference type="ARBA" id="ARBA00001798"/>
    </source>
</evidence>
<dbReference type="InterPro" id="IPR013083">
    <property type="entry name" value="Znf_RING/FYVE/PHD"/>
</dbReference>
<keyword evidence="13" id="KW-1185">Reference proteome</keyword>
<name>A0A9K3H8X6_HELAN</name>
<dbReference type="SMART" id="SM00647">
    <property type="entry name" value="IBR"/>
    <property type="match status" value="1"/>
</dbReference>
<dbReference type="EC" id="2.3.2.31" evidence="3"/>
<keyword evidence="7" id="KW-0863">Zinc-finger</keyword>
<keyword evidence="10" id="KW-0472">Membrane</keyword>
<evidence type="ECO:0000256" key="2">
    <source>
        <dbReference type="ARBA" id="ARBA00001947"/>
    </source>
</evidence>
<dbReference type="Proteomes" id="UP000215914">
    <property type="component" value="Unassembled WGS sequence"/>
</dbReference>
<dbReference type="GO" id="GO:0061630">
    <property type="term" value="F:ubiquitin protein ligase activity"/>
    <property type="evidence" value="ECO:0007669"/>
    <property type="project" value="UniProtKB-EC"/>
</dbReference>
<keyword evidence="6" id="KW-0677">Repeat</keyword>
<gene>
    <name evidence="12" type="ORF">HanXRQr2_Chr13g0573041</name>
</gene>
<proteinExistence type="predicted"/>
<evidence type="ECO:0000256" key="6">
    <source>
        <dbReference type="ARBA" id="ARBA00022737"/>
    </source>
</evidence>
<accession>A0A9K3H8X6</accession>
<reference evidence="12" key="1">
    <citation type="journal article" date="2017" name="Nature">
        <title>The sunflower genome provides insights into oil metabolism, flowering and Asterid evolution.</title>
        <authorList>
            <person name="Badouin H."/>
            <person name="Gouzy J."/>
            <person name="Grassa C.J."/>
            <person name="Murat F."/>
            <person name="Staton S.E."/>
            <person name="Cottret L."/>
            <person name="Lelandais-Briere C."/>
            <person name="Owens G.L."/>
            <person name="Carrere S."/>
            <person name="Mayjonade B."/>
            <person name="Legrand L."/>
            <person name="Gill N."/>
            <person name="Kane N.C."/>
            <person name="Bowers J.E."/>
            <person name="Hubner S."/>
            <person name="Bellec A."/>
            <person name="Berard A."/>
            <person name="Berges H."/>
            <person name="Blanchet N."/>
            <person name="Boniface M.C."/>
            <person name="Brunel D."/>
            <person name="Catrice O."/>
            <person name="Chaidir N."/>
            <person name="Claudel C."/>
            <person name="Donnadieu C."/>
            <person name="Faraut T."/>
            <person name="Fievet G."/>
            <person name="Helmstetter N."/>
            <person name="King M."/>
            <person name="Knapp S.J."/>
            <person name="Lai Z."/>
            <person name="Le Paslier M.C."/>
            <person name="Lippi Y."/>
            <person name="Lorenzon L."/>
            <person name="Mandel J.R."/>
            <person name="Marage G."/>
            <person name="Marchand G."/>
            <person name="Marquand E."/>
            <person name="Bret-Mestries E."/>
            <person name="Morien E."/>
            <person name="Nambeesan S."/>
            <person name="Nguyen T."/>
            <person name="Pegot-Espagnet P."/>
            <person name="Pouilly N."/>
            <person name="Raftis F."/>
            <person name="Sallet E."/>
            <person name="Schiex T."/>
            <person name="Thomas J."/>
            <person name="Vandecasteele C."/>
            <person name="Vares D."/>
            <person name="Vear F."/>
            <person name="Vautrin S."/>
            <person name="Crespi M."/>
            <person name="Mangin B."/>
            <person name="Burke J.M."/>
            <person name="Salse J."/>
            <person name="Munos S."/>
            <person name="Vincourt P."/>
            <person name="Rieseberg L.H."/>
            <person name="Langlade N.B."/>
        </authorList>
    </citation>
    <scope>NUCLEOTIDE SEQUENCE</scope>
    <source>
        <tissue evidence="12">Leaves</tissue>
    </source>
</reference>
<dbReference type="Gramene" id="mRNA:HanXRQr2_Chr13g0573041">
    <property type="protein sequence ID" value="mRNA:HanXRQr2_Chr13g0573041"/>
    <property type="gene ID" value="HanXRQr2_Chr13g0573041"/>
</dbReference>
<dbReference type="GO" id="GO:0008270">
    <property type="term" value="F:zinc ion binding"/>
    <property type="evidence" value="ECO:0007669"/>
    <property type="project" value="UniProtKB-KW"/>
</dbReference>
<keyword evidence="9" id="KW-0862">Zinc</keyword>
<dbReference type="CDD" id="cd22582">
    <property type="entry name" value="BRcat_RBR_unk"/>
    <property type="match status" value="1"/>
</dbReference>
<evidence type="ECO:0000256" key="8">
    <source>
        <dbReference type="ARBA" id="ARBA00022786"/>
    </source>
</evidence>
<feature type="domain" description="RING-type" evidence="11">
    <location>
        <begin position="123"/>
        <end position="275"/>
    </location>
</feature>
<dbReference type="Pfam" id="PF01485">
    <property type="entry name" value="IBR"/>
    <property type="match status" value="1"/>
</dbReference>
<comment type="catalytic activity">
    <reaction evidence="1">
        <text>[E2 ubiquitin-conjugating enzyme]-S-ubiquitinyl-L-cysteine + [acceptor protein]-L-lysine = [E2 ubiquitin-conjugating enzyme]-L-cysteine + [acceptor protein]-N(6)-ubiquitinyl-L-lysine.</text>
        <dbReference type="EC" id="2.3.2.31"/>
    </reaction>
</comment>
<dbReference type="SUPFAM" id="SSF57850">
    <property type="entry name" value="RING/U-box"/>
    <property type="match status" value="2"/>
</dbReference>
<evidence type="ECO:0000256" key="9">
    <source>
        <dbReference type="ARBA" id="ARBA00022833"/>
    </source>
</evidence>
<dbReference type="InterPro" id="IPR031127">
    <property type="entry name" value="E3_UB_ligase_RBR"/>
</dbReference>
<evidence type="ECO:0000256" key="7">
    <source>
        <dbReference type="ARBA" id="ARBA00022771"/>
    </source>
</evidence>
<evidence type="ECO:0000259" key="11">
    <source>
        <dbReference type="PROSITE" id="PS51873"/>
    </source>
</evidence>
<keyword evidence="10" id="KW-0812">Transmembrane</keyword>
<organism evidence="12 13">
    <name type="scientific">Helianthus annuus</name>
    <name type="common">Common sunflower</name>
    <dbReference type="NCBI Taxonomy" id="4232"/>
    <lineage>
        <taxon>Eukaryota</taxon>
        <taxon>Viridiplantae</taxon>
        <taxon>Streptophyta</taxon>
        <taxon>Embryophyta</taxon>
        <taxon>Tracheophyta</taxon>
        <taxon>Spermatophyta</taxon>
        <taxon>Magnoliopsida</taxon>
        <taxon>eudicotyledons</taxon>
        <taxon>Gunneridae</taxon>
        <taxon>Pentapetalae</taxon>
        <taxon>asterids</taxon>
        <taxon>campanulids</taxon>
        <taxon>Asterales</taxon>
        <taxon>Asteraceae</taxon>
        <taxon>Asteroideae</taxon>
        <taxon>Heliantheae alliance</taxon>
        <taxon>Heliantheae</taxon>
        <taxon>Helianthus</taxon>
    </lineage>
</organism>
<keyword evidence="10" id="KW-1133">Transmembrane helix</keyword>
<protein>
    <recommendedName>
        <fullName evidence="3">RBR-type E3 ubiquitin transferase</fullName>
        <ecNumber evidence="3">2.3.2.31</ecNumber>
    </recommendedName>
</protein>
<dbReference type="InterPro" id="IPR002867">
    <property type="entry name" value="IBR_dom"/>
</dbReference>
<sequence length="275" mass="31377">MSLRPRPILCEHASISSSNFINYLPQLCNPSMAFEMFTGLNFTLPSTAVVDCFRLDMFSGLVNSNFTIPNPSSSMEEIWYAAAPVALLVFTCFVYLISFKKKTTVIFEEDNDEMMLEADESSPKNECKICLEKRDAWKMFKNPTCSHSFCYTTKHATTKMQEKHKNNACPGLNCTSTADINALRLSVSRDTLVEWYEFVYGSMIRESLKLYCPFSTCSVLLINDDTNISISKTDCPVCQRSFCATCRVPWHSEFRCKEDDEMVMSLAKKLRVVRI</sequence>
<dbReference type="EMBL" id="MNCJ02000328">
    <property type="protein sequence ID" value="KAF5772122.1"/>
    <property type="molecule type" value="Genomic_DNA"/>
</dbReference>
<dbReference type="Gene3D" id="3.30.40.10">
    <property type="entry name" value="Zinc/RING finger domain, C3HC4 (zinc finger)"/>
    <property type="match status" value="1"/>
</dbReference>
<evidence type="ECO:0000256" key="3">
    <source>
        <dbReference type="ARBA" id="ARBA00012251"/>
    </source>
</evidence>
<dbReference type="GO" id="GO:0016567">
    <property type="term" value="P:protein ubiquitination"/>
    <property type="evidence" value="ECO:0007669"/>
    <property type="project" value="InterPro"/>
</dbReference>
<evidence type="ECO:0000313" key="12">
    <source>
        <dbReference type="EMBL" id="KAF5772122.1"/>
    </source>
</evidence>
<dbReference type="InterPro" id="IPR044066">
    <property type="entry name" value="TRIAD_supradom"/>
</dbReference>
<dbReference type="PANTHER" id="PTHR11685">
    <property type="entry name" value="RBR FAMILY RING FINGER AND IBR DOMAIN-CONTAINING"/>
    <property type="match status" value="1"/>
</dbReference>
<evidence type="ECO:0000256" key="10">
    <source>
        <dbReference type="SAM" id="Phobius"/>
    </source>
</evidence>
<evidence type="ECO:0000256" key="5">
    <source>
        <dbReference type="ARBA" id="ARBA00022723"/>
    </source>
</evidence>